<dbReference type="GO" id="GO:0016757">
    <property type="term" value="F:glycosyltransferase activity"/>
    <property type="evidence" value="ECO:0007669"/>
    <property type="project" value="InterPro"/>
</dbReference>
<reference evidence="7" key="3">
    <citation type="journal article" date="2019" name="Int. J. Syst. Evol. Microbiol.">
        <title>The Global Catalogue of Microorganisms (GCM) 10K type strain sequencing project: providing services to taxonomists for standard genome sequencing and annotation.</title>
        <authorList>
            <consortium name="The Broad Institute Genomics Platform"/>
            <consortium name="The Broad Institute Genome Sequencing Center for Infectious Disease"/>
            <person name="Wu L."/>
            <person name="Ma J."/>
        </authorList>
    </citation>
    <scope>NUCLEOTIDE SEQUENCE [LARGE SCALE GENOMIC DNA]</scope>
    <source>
        <strain evidence="7">CCM 8490</strain>
    </source>
</reference>
<reference evidence="4" key="1">
    <citation type="journal article" date="2014" name="Int. J. Syst. Evol. Microbiol.">
        <title>Complete genome of a new Firmicutes species belonging to the dominant human colonic microbiota ('Ruminococcus bicirculans') reveals two chromosomes and a selective capacity to utilize plant glucans.</title>
        <authorList>
            <consortium name="NISC Comparative Sequencing Program"/>
            <person name="Wegmann U."/>
            <person name="Louis P."/>
            <person name="Goesmann A."/>
            <person name="Henrissat B."/>
            <person name="Duncan S.H."/>
            <person name="Flint H.J."/>
        </authorList>
    </citation>
    <scope>NUCLEOTIDE SEQUENCE</scope>
    <source>
        <strain evidence="4">CCM 8490</strain>
    </source>
</reference>
<proteinExistence type="predicted"/>
<reference evidence="4" key="4">
    <citation type="submission" date="2024-05" db="EMBL/GenBank/DDBJ databases">
        <authorList>
            <person name="Sun Q."/>
            <person name="Sedlacek I."/>
        </authorList>
    </citation>
    <scope>NUCLEOTIDE SEQUENCE</scope>
    <source>
        <strain evidence="4">CCM 8490</strain>
    </source>
</reference>
<dbReference type="InterPro" id="IPR028098">
    <property type="entry name" value="Glyco_trans_4-like_N"/>
</dbReference>
<evidence type="ECO:0000313" key="4">
    <source>
        <dbReference type="EMBL" id="GGG52479.1"/>
    </source>
</evidence>
<dbReference type="Pfam" id="PF00534">
    <property type="entry name" value="Glycos_transf_1"/>
    <property type="match status" value="1"/>
</dbReference>
<dbReference type="SUPFAM" id="SSF53756">
    <property type="entry name" value="UDP-Glycosyltransferase/glycogen phosphorylase"/>
    <property type="match status" value="1"/>
</dbReference>
<reference evidence="5 6" key="2">
    <citation type="submission" date="2018-09" db="EMBL/GenBank/DDBJ databases">
        <title>Genomic Encyclopedia of Archaeal and Bacterial Type Strains, Phase II (KMG-II): from individual species to whole genera.</title>
        <authorList>
            <person name="Goeker M."/>
        </authorList>
    </citation>
    <scope>NUCLEOTIDE SEQUENCE [LARGE SCALE GENOMIC DNA]</scope>
    <source>
        <strain evidence="5 6">DSM 27620</strain>
    </source>
</reference>
<keyword evidence="1 5" id="KW-0808">Transferase</keyword>
<comment type="caution">
    <text evidence="5">The sequence shown here is derived from an EMBL/GenBank/DDBJ whole genome shotgun (WGS) entry which is preliminary data.</text>
</comment>
<dbReference type="CDD" id="cd03809">
    <property type="entry name" value="GT4_MtfB-like"/>
    <property type="match status" value="1"/>
</dbReference>
<dbReference type="Proteomes" id="UP000285906">
    <property type="component" value="Unassembled WGS sequence"/>
</dbReference>
<dbReference type="Proteomes" id="UP000658202">
    <property type="component" value="Unassembled WGS sequence"/>
</dbReference>
<accession>A0A420CMR5</accession>
<evidence type="ECO:0000256" key="1">
    <source>
        <dbReference type="ARBA" id="ARBA00022679"/>
    </source>
</evidence>
<evidence type="ECO:0000313" key="5">
    <source>
        <dbReference type="EMBL" id="RKE79694.1"/>
    </source>
</evidence>
<gene>
    <name evidence="5" type="ORF">BXY58_3060</name>
    <name evidence="4" type="ORF">GCM10007332_12720</name>
</gene>
<dbReference type="Pfam" id="PF13439">
    <property type="entry name" value="Glyco_transf_4"/>
    <property type="match status" value="1"/>
</dbReference>
<name>A0A420CMR5_9FLAO</name>
<dbReference type="PANTHER" id="PTHR46401:SF2">
    <property type="entry name" value="GLYCOSYLTRANSFERASE WBBK-RELATED"/>
    <property type="match status" value="1"/>
</dbReference>
<evidence type="ECO:0000313" key="7">
    <source>
        <dbReference type="Proteomes" id="UP000658202"/>
    </source>
</evidence>
<dbReference type="InterPro" id="IPR001296">
    <property type="entry name" value="Glyco_trans_1"/>
</dbReference>
<evidence type="ECO:0000313" key="6">
    <source>
        <dbReference type="Proteomes" id="UP000285906"/>
    </source>
</evidence>
<keyword evidence="7" id="KW-1185">Reference proteome</keyword>
<evidence type="ECO:0000259" key="3">
    <source>
        <dbReference type="Pfam" id="PF13439"/>
    </source>
</evidence>
<sequence length="378" mass="43581">MKIAYDAKRIFSSWSGLGNYSRDLVRVLATYFPDNQYLLFNKKKSDRGEAILKLPNVIFVRTTKGTLSRQLKTGIDAQNNNADIYHGLSGELPLRWNSKPIKKVVTIHDLIFERYPEYYTWIDRRIHFWKFKKASVSADKIIAISEQTKQDVIHYLKVPESKIEVVYQGCHASFKEKQSEEILTQIKEKFNLPENFLLNVGTIEPRKNLLNVVKALKDSNIPLVVVGSRKNKKYVRKIDKLVRLSGVEVYFLNNVSMEELASVYRLADIFIYPSFFEGFGIPVIEALFSETVVITSNTSCLPEAGGPDSVYVNPENVDDIKAKILFLWNNESERKRRAEKGLLFVQKFNDEVIADEMMKVYNSLLNHKDSKFSTENTK</sequence>
<evidence type="ECO:0000259" key="2">
    <source>
        <dbReference type="Pfam" id="PF00534"/>
    </source>
</evidence>
<dbReference type="EMBL" id="BMCW01000001">
    <property type="protein sequence ID" value="GGG52479.1"/>
    <property type="molecule type" value="Genomic_DNA"/>
</dbReference>
<dbReference type="PANTHER" id="PTHR46401">
    <property type="entry name" value="GLYCOSYLTRANSFERASE WBBK-RELATED"/>
    <property type="match status" value="1"/>
</dbReference>
<protein>
    <submittedName>
        <fullName evidence="4">Glycosyl transferase family 1</fullName>
    </submittedName>
    <submittedName>
        <fullName evidence="5">Glycosyltransferase involved in cell wall biosynthesis</fullName>
    </submittedName>
</protein>
<dbReference type="OrthoDB" id="9801609at2"/>
<dbReference type="RefSeq" id="WP_120214611.1">
    <property type="nucleotide sequence ID" value="NZ_BMCW01000001.1"/>
</dbReference>
<dbReference type="EMBL" id="RAQH01000010">
    <property type="protein sequence ID" value="RKE79694.1"/>
    <property type="molecule type" value="Genomic_DNA"/>
</dbReference>
<organism evidence="5 6">
    <name type="scientific">Epilithonimonas arachidiradicis</name>
    <dbReference type="NCBI Taxonomy" id="1617282"/>
    <lineage>
        <taxon>Bacteria</taxon>
        <taxon>Pseudomonadati</taxon>
        <taxon>Bacteroidota</taxon>
        <taxon>Flavobacteriia</taxon>
        <taxon>Flavobacteriales</taxon>
        <taxon>Weeksellaceae</taxon>
        <taxon>Chryseobacterium group</taxon>
        <taxon>Epilithonimonas</taxon>
    </lineage>
</organism>
<feature type="domain" description="Glycosyltransferase subfamily 4-like N-terminal" evidence="3">
    <location>
        <begin position="79"/>
        <end position="170"/>
    </location>
</feature>
<feature type="domain" description="Glycosyl transferase family 1" evidence="2">
    <location>
        <begin position="187"/>
        <end position="341"/>
    </location>
</feature>
<dbReference type="Gene3D" id="3.40.50.2000">
    <property type="entry name" value="Glycogen Phosphorylase B"/>
    <property type="match status" value="2"/>
</dbReference>
<dbReference type="AlphaFoldDB" id="A0A420CMR5"/>